<dbReference type="EMBL" id="JACJVO010000024">
    <property type="protein sequence ID" value="MBB6733204.1"/>
    <property type="molecule type" value="Genomic_DNA"/>
</dbReference>
<dbReference type="AlphaFoldDB" id="A0A7X0SNL8"/>
<keyword evidence="1" id="KW-1133">Transmembrane helix</keyword>
<feature type="transmembrane region" description="Helical" evidence="1">
    <location>
        <begin position="6"/>
        <end position="22"/>
    </location>
</feature>
<dbReference type="Proteomes" id="UP000564644">
    <property type="component" value="Unassembled WGS sequence"/>
</dbReference>
<dbReference type="RefSeq" id="WP_185130851.1">
    <property type="nucleotide sequence ID" value="NZ_JACJVO010000024.1"/>
</dbReference>
<keyword evidence="3" id="KW-1185">Reference proteome</keyword>
<reference evidence="2 3" key="1">
    <citation type="submission" date="2020-08" db="EMBL/GenBank/DDBJ databases">
        <title>Cohnella phylogeny.</title>
        <authorList>
            <person name="Dunlap C."/>
        </authorList>
    </citation>
    <scope>NUCLEOTIDE SEQUENCE [LARGE SCALE GENOMIC DNA]</scope>
    <source>
        <strain evidence="2 3">CBP 2801</strain>
    </source>
</reference>
<feature type="transmembrane region" description="Helical" evidence="1">
    <location>
        <begin position="146"/>
        <end position="166"/>
    </location>
</feature>
<accession>A0A7X0SNL8</accession>
<comment type="caution">
    <text evidence="2">The sequence shown here is derived from an EMBL/GenBank/DDBJ whole genome shotgun (WGS) entry which is preliminary data.</text>
</comment>
<feature type="transmembrane region" description="Helical" evidence="1">
    <location>
        <begin position="65"/>
        <end position="84"/>
    </location>
</feature>
<feature type="transmembrane region" description="Helical" evidence="1">
    <location>
        <begin position="42"/>
        <end position="59"/>
    </location>
</feature>
<proteinExistence type="predicted"/>
<protein>
    <submittedName>
        <fullName evidence="2">DUF1453 domain-containing protein</fullName>
    </submittedName>
</protein>
<keyword evidence="1" id="KW-0812">Transmembrane</keyword>
<sequence length="179" mass="19664">MHFSVQLVLIVCLVAFAVYRRVRRTVGWQTLRPKSMTVRSVILCVLGVLFLVLGGLHPVSLVSDIIGIVLGIVLAYVGASLTRFEQRGGKLQYLPNPWLGTIVTVLFLGRLAYRMYWMFSRSGQDAMQNVSGAGANPFTGMGGSSWAAGLMMIMFAYYVAYAVLLLRGSSNHRSSIRIG</sequence>
<keyword evidence="1" id="KW-0472">Membrane</keyword>
<name>A0A7X0SNL8_9BACL</name>
<dbReference type="InterPro" id="IPR058247">
    <property type="entry name" value="DUF1453"/>
</dbReference>
<organism evidence="2 3">
    <name type="scientific">Cohnella zeiphila</name>
    <dbReference type="NCBI Taxonomy" id="2761120"/>
    <lineage>
        <taxon>Bacteria</taxon>
        <taxon>Bacillati</taxon>
        <taxon>Bacillota</taxon>
        <taxon>Bacilli</taxon>
        <taxon>Bacillales</taxon>
        <taxon>Paenibacillaceae</taxon>
        <taxon>Cohnella</taxon>
    </lineage>
</organism>
<evidence type="ECO:0000256" key="1">
    <source>
        <dbReference type="SAM" id="Phobius"/>
    </source>
</evidence>
<evidence type="ECO:0000313" key="3">
    <source>
        <dbReference type="Proteomes" id="UP000564644"/>
    </source>
</evidence>
<gene>
    <name evidence="2" type="ORF">H7C18_19985</name>
</gene>
<evidence type="ECO:0000313" key="2">
    <source>
        <dbReference type="EMBL" id="MBB6733204.1"/>
    </source>
</evidence>
<dbReference type="Pfam" id="PF07301">
    <property type="entry name" value="DUF1453"/>
    <property type="match status" value="1"/>
</dbReference>
<feature type="transmembrane region" description="Helical" evidence="1">
    <location>
        <begin position="96"/>
        <end position="113"/>
    </location>
</feature>